<dbReference type="RefSeq" id="WP_058482550.1">
    <property type="nucleotide sequence ID" value="NZ_CAAAII010000009.1"/>
</dbReference>
<keyword evidence="1" id="KW-1133">Transmembrane helix</keyword>
<organism evidence="2 3">
    <name type="scientific">Legionella spiritensis</name>
    <dbReference type="NCBI Taxonomy" id="452"/>
    <lineage>
        <taxon>Bacteria</taxon>
        <taxon>Pseudomonadati</taxon>
        <taxon>Pseudomonadota</taxon>
        <taxon>Gammaproteobacteria</taxon>
        <taxon>Legionellales</taxon>
        <taxon>Legionellaceae</taxon>
        <taxon>Legionella</taxon>
    </lineage>
</organism>
<sequence>MSTAIKQRLWQYWYHWVKKRGTRDNPQHLKSRNLYILPSLFGWVYAVVLLTLFLCAVNYQMSAIFLLTFIPGVAGLISAWEAHANLQGLSISFLTINDIQQGETTHAVFYLKANGKTRFNLCYQIKGQEKTGIDMLPPEGKQLVISLHGKRRGHYKFPVMRFYSDYPFGLFRVWGYAFFDRDYYVYPAAVSPGFWPAAWTSEGDRRKSKPGHEDLDNLKPVDNPWIQSNRIAWKIAARGQGWYLKTMNDPEGDCWLFRLDDLPDRDIEHALEHLSYWLHDAERRGLLYALEIKGIRTSFSQGTEHLKQCLRQLAMY</sequence>
<protein>
    <submittedName>
        <fullName evidence="2">Transmembrane protein</fullName>
    </submittedName>
</protein>
<evidence type="ECO:0000256" key="1">
    <source>
        <dbReference type="SAM" id="Phobius"/>
    </source>
</evidence>
<dbReference type="Proteomes" id="UP000054877">
    <property type="component" value="Unassembled WGS sequence"/>
</dbReference>
<keyword evidence="1 2" id="KW-0812">Transmembrane</keyword>
<dbReference type="PATRIC" id="fig|452.5.peg.663"/>
<dbReference type="PANTHER" id="PTHR34351:SF1">
    <property type="entry name" value="SLR1927 PROTEIN"/>
    <property type="match status" value="1"/>
</dbReference>
<keyword evidence="1" id="KW-0472">Membrane</keyword>
<gene>
    <name evidence="2" type="ORF">Lspi_0605</name>
</gene>
<dbReference type="AlphaFoldDB" id="A0A0W0Z8S7"/>
<dbReference type="PANTHER" id="PTHR34351">
    <property type="entry name" value="SLR1927 PROTEIN-RELATED"/>
    <property type="match status" value="1"/>
</dbReference>
<evidence type="ECO:0000313" key="2">
    <source>
        <dbReference type="EMBL" id="KTD65531.1"/>
    </source>
</evidence>
<name>A0A0W0Z8S7_LEGSP</name>
<accession>A0A0W0Z8S7</accession>
<keyword evidence="3" id="KW-1185">Reference proteome</keyword>
<proteinExistence type="predicted"/>
<dbReference type="STRING" id="452.Lspi_0605"/>
<comment type="caution">
    <text evidence="2">The sequence shown here is derived from an EMBL/GenBank/DDBJ whole genome shotgun (WGS) entry which is preliminary data.</text>
</comment>
<evidence type="ECO:0000313" key="3">
    <source>
        <dbReference type="Proteomes" id="UP000054877"/>
    </source>
</evidence>
<feature type="transmembrane region" description="Helical" evidence="1">
    <location>
        <begin position="35"/>
        <end position="56"/>
    </location>
</feature>
<dbReference type="EMBL" id="LNYX01000006">
    <property type="protein sequence ID" value="KTD65531.1"/>
    <property type="molecule type" value="Genomic_DNA"/>
</dbReference>
<reference evidence="2 3" key="1">
    <citation type="submission" date="2015-11" db="EMBL/GenBank/DDBJ databases">
        <title>Genomic analysis of 38 Legionella species identifies large and diverse effector repertoires.</title>
        <authorList>
            <person name="Burstein D."/>
            <person name="Amaro F."/>
            <person name="Zusman T."/>
            <person name="Lifshitz Z."/>
            <person name="Cohen O."/>
            <person name="Gilbert J.A."/>
            <person name="Pupko T."/>
            <person name="Shuman H.A."/>
            <person name="Segal G."/>
        </authorList>
    </citation>
    <scope>NUCLEOTIDE SEQUENCE [LARGE SCALE GENOMIC DNA]</scope>
    <source>
        <strain evidence="2 3">Mt.St.Helens-9</strain>
    </source>
</reference>
<feature type="transmembrane region" description="Helical" evidence="1">
    <location>
        <begin position="63"/>
        <end position="80"/>
    </location>
</feature>
<dbReference type="OrthoDB" id="5298497at2"/>